<dbReference type="InterPro" id="IPR017853">
    <property type="entry name" value="GH"/>
</dbReference>
<keyword evidence="3" id="KW-1185">Reference proteome</keyword>
<evidence type="ECO:0000313" key="2">
    <source>
        <dbReference type="EMBL" id="THU92667.1"/>
    </source>
</evidence>
<dbReference type="Pfam" id="PF22848">
    <property type="entry name" value="ASD1_dom"/>
    <property type="match status" value="1"/>
</dbReference>
<dbReference type="InterPro" id="IPR055235">
    <property type="entry name" value="ASD1_cat"/>
</dbReference>
<dbReference type="SUPFAM" id="SSF51445">
    <property type="entry name" value="(Trans)glycosidases"/>
    <property type="match status" value="1"/>
</dbReference>
<dbReference type="GO" id="GO:0046556">
    <property type="term" value="F:alpha-L-arabinofuranosidase activity"/>
    <property type="evidence" value="ECO:0007669"/>
    <property type="project" value="TreeGrafter"/>
</dbReference>
<dbReference type="InterPro" id="IPR051563">
    <property type="entry name" value="Glycosyl_Hydrolase_51"/>
</dbReference>
<gene>
    <name evidence="2" type="ORF">K435DRAFT_671722</name>
</gene>
<protein>
    <recommendedName>
        <fullName evidence="1">Alpha-L-arabinofuranosidase 1 catalytic domain-containing protein</fullName>
    </recommendedName>
</protein>
<accession>A0A4S8LT22</accession>
<dbReference type="OrthoDB" id="406864at2759"/>
<organism evidence="2 3">
    <name type="scientific">Dendrothele bispora (strain CBS 962.96)</name>
    <dbReference type="NCBI Taxonomy" id="1314807"/>
    <lineage>
        <taxon>Eukaryota</taxon>
        <taxon>Fungi</taxon>
        <taxon>Dikarya</taxon>
        <taxon>Basidiomycota</taxon>
        <taxon>Agaricomycotina</taxon>
        <taxon>Agaricomycetes</taxon>
        <taxon>Agaricomycetidae</taxon>
        <taxon>Agaricales</taxon>
        <taxon>Agaricales incertae sedis</taxon>
        <taxon>Dendrothele</taxon>
    </lineage>
</organism>
<name>A0A4S8LT22_DENBC</name>
<dbReference type="Proteomes" id="UP000297245">
    <property type="component" value="Unassembled WGS sequence"/>
</dbReference>
<feature type="domain" description="Alpha-L-arabinofuranosidase 1 catalytic" evidence="1">
    <location>
        <begin position="17"/>
        <end position="99"/>
    </location>
</feature>
<reference evidence="2 3" key="1">
    <citation type="journal article" date="2019" name="Nat. Ecol. Evol.">
        <title>Megaphylogeny resolves global patterns of mushroom evolution.</title>
        <authorList>
            <person name="Varga T."/>
            <person name="Krizsan K."/>
            <person name="Foldi C."/>
            <person name="Dima B."/>
            <person name="Sanchez-Garcia M."/>
            <person name="Sanchez-Ramirez S."/>
            <person name="Szollosi G.J."/>
            <person name="Szarkandi J.G."/>
            <person name="Papp V."/>
            <person name="Albert L."/>
            <person name="Andreopoulos W."/>
            <person name="Angelini C."/>
            <person name="Antonin V."/>
            <person name="Barry K.W."/>
            <person name="Bougher N.L."/>
            <person name="Buchanan P."/>
            <person name="Buyck B."/>
            <person name="Bense V."/>
            <person name="Catcheside P."/>
            <person name="Chovatia M."/>
            <person name="Cooper J."/>
            <person name="Damon W."/>
            <person name="Desjardin D."/>
            <person name="Finy P."/>
            <person name="Geml J."/>
            <person name="Haridas S."/>
            <person name="Hughes K."/>
            <person name="Justo A."/>
            <person name="Karasinski D."/>
            <person name="Kautmanova I."/>
            <person name="Kiss B."/>
            <person name="Kocsube S."/>
            <person name="Kotiranta H."/>
            <person name="LaButti K.M."/>
            <person name="Lechner B.E."/>
            <person name="Liimatainen K."/>
            <person name="Lipzen A."/>
            <person name="Lukacs Z."/>
            <person name="Mihaltcheva S."/>
            <person name="Morgado L.N."/>
            <person name="Niskanen T."/>
            <person name="Noordeloos M.E."/>
            <person name="Ohm R.A."/>
            <person name="Ortiz-Santana B."/>
            <person name="Ovrebo C."/>
            <person name="Racz N."/>
            <person name="Riley R."/>
            <person name="Savchenko A."/>
            <person name="Shiryaev A."/>
            <person name="Soop K."/>
            <person name="Spirin V."/>
            <person name="Szebenyi C."/>
            <person name="Tomsovsky M."/>
            <person name="Tulloss R.E."/>
            <person name="Uehling J."/>
            <person name="Grigoriev I.V."/>
            <person name="Vagvolgyi C."/>
            <person name="Papp T."/>
            <person name="Martin F.M."/>
            <person name="Miettinen O."/>
            <person name="Hibbett D.S."/>
            <person name="Nagy L.G."/>
        </authorList>
    </citation>
    <scope>NUCLEOTIDE SEQUENCE [LARGE SCALE GENOMIC DNA]</scope>
    <source>
        <strain evidence="2 3">CBS 962.96</strain>
    </source>
</reference>
<proteinExistence type="predicted"/>
<dbReference type="EMBL" id="ML179271">
    <property type="protein sequence ID" value="THU92667.1"/>
    <property type="molecule type" value="Genomic_DNA"/>
</dbReference>
<sequence>MLLGEKLCVSSYTREPSKAQRWQWNNTVVPLTSRPGRRRQGDLGYINTDGLELYEYLTWCEDIGAEPIMAVWDSYSLDGQSVAQGDPQPYIQQAFDQVSGSDLTMNQRCF</sequence>
<dbReference type="Gene3D" id="3.20.20.80">
    <property type="entry name" value="Glycosidases"/>
    <property type="match status" value="1"/>
</dbReference>
<dbReference type="PANTHER" id="PTHR31776:SF0">
    <property type="entry name" value="ALPHA-L-ARABINOFURANOSIDASE 1"/>
    <property type="match status" value="1"/>
</dbReference>
<evidence type="ECO:0000313" key="3">
    <source>
        <dbReference type="Proteomes" id="UP000297245"/>
    </source>
</evidence>
<dbReference type="PANTHER" id="PTHR31776">
    <property type="entry name" value="ALPHA-L-ARABINOFURANOSIDASE 1"/>
    <property type="match status" value="1"/>
</dbReference>
<evidence type="ECO:0000259" key="1">
    <source>
        <dbReference type="Pfam" id="PF22848"/>
    </source>
</evidence>
<dbReference type="AlphaFoldDB" id="A0A4S8LT22"/>